<dbReference type="InterPro" id="IPR028098">
    <property type="entry name" value="Glyco_trans_4-like_N"/>
</dbReference>
<evidence type="ECO:0000259" key="1">
    <source>
        <dbReference type="Pfam" id="PF00534"/>
    </source>
</evidence>
<evidence type="ECO:0000259" key="2">
    <source>
        <dbReference type="Pfam" id="PF13439"/>
    </source>
</evidence>
<dbReference type="Pfam" id="PF00534">
    <property type="entry name" value="Glycos_transf_1"/>
    <property type="match status" value="1"/>
</dbReference>
<proteinExistence type="predicted"/>
<dbReference type="PANTHER" id="PTHR12526:SF630">
    <property type="entry name" value="GLYCOSYLTRANSFERASE"/>
    <property type="match status" value="1"/>
</dbReference>
<dbReference type="Pfam" id="PF13439">
    <property type="entry name" value="Glyco_transf_4"/>
    <property type="match status" value="1"/>
</dbReference>
<dbReference type="EMBL" id="FNGO01000027">
    <property type="protein sequence ID" value="SDM32182.1"/>
    <property type="molecule type" value="Genomic_DNA"/>
</dbReference>
<dbReference type="PANTHER" id="PTHR12526">
    <property type="entry name" value="GLYCOSYLTRANSFERASE"/>
    <property type="match status" value="1"/>
</dbReference>
<dbReference type="OrthoDB" id="9806653at2"/>
<reference evidence="3 4" key="1">
    <citation type="submission" date="2016-10" db="EMBL/GenBank/DDBJ databases">
        <authorList>
            <person name="de Groot N.N."/>
        </authorList>
    </citation>
    <scope>NUCLEOTIDE SEQUENCE [LARGE SCALE GENOMIC DNA]</scope>
    <source>
        <strain evidence="3 4">SLAS-1</strain>
    </source>
</reference>
<dbReference type="Proteomes" id="UP000199476">
    <property type="component" value="Unassembled WGS sequence"/>
</dbReference>
<name>A0A1G9S9V3_9FIRM</name>
<keyword evidence="3" id="KW-0808">Transferase</keyword>
<dbReference type="STRING" id="321763.SAMN04488692_12711"/>
<dbReference type="GO" id="GO:0016757">
    <property type="term" value="F:glycosyltransferase activity"/>
    <property type="evidence" value="ECO:0007669"/>
    <property type="project" value="InterPro"/>
</dbReference>
<dbReference type="SUPFAM" id="SSF53756">
    <property type="entry name" value="UDP-Glycosyltransferase/glycogen phosphorylase"/>
    <property type="match status" value="1"/>
</dbReference>
<keyword evidence="4" id="KW-1185">Reference proteome</keyword>
<feature type="domain" description="Glycosyltransferase subfamily 4-like N-terminal" evidence="2">
    <location>
        <begin position="24"/>
        <end position="186"/>
    </location>
</feature>
<feature type="domain" description="Glycosyl transferase family 1" evidence="1">
    <location>
        <begin position="195"/>
        <end position="356"/>
    </location>
</feature>
<dbReference type="InterPro" id="IPR001296">
    <property type="entry name" value="Glyco_trans_1"/>
</dbReference>
<accession>A0A1G9S9V3</accession>
<evidence type="ECO:0000313" key="3">
    <source>
        <dbReference type="EMBL" id="SDM32182.1"/>
    </source>
</evidence>
<protein>
    <submittedName>
        <fullName evidence="3">Glycosyltransferase involved in cell wall bisynthesis</fullName>
    </submittedName>
</protein>
<dbReference type="Gene3D" id="3.40.50.2000">
    <property type="entry name" value="Glycogen Phosphorylase B"/>
    <property type="match status" value="2"/>
</dbReference>
<dbReference type="CDD" id="cd03808">
    <property type="entry name" value="GT4_CapM-like"/>
    <property type="match status" value="1"/>
</dbReference>
<dbReference type="AlphaFoldDB" id="A0A1G9S9V3"/>
<organism evidence="3 4">
    <name type="scientific">Halarsenatibacter silvermanii</name>
    <dbReference type="NCBI Taxonomy" id="321763"/>
    <lineage>
        <taxon>Bacteria</taxon>
        <taxon>Bacillati</taxon>
        <taxon>Bacillota</taxon>
        <taxon>Clostridia</taxon>
        <taxon>Halanaerobiales</taxon>
        <taxon>Halarsenatibacteraceae</taxon>
        <taxon>Halarsenatibacter</taxon>
    </lineage>
</organism>
<sequence length="379" mass="43449">MKKTLIVTSVASMIDQFNMPNIEVLKELNYEVHVAANFNCGSTSSAERKEEFKDELKNNNIPYHHVDFSRDLGSVILHLKAIKQLKSILHNNEYEFIHCQSPIGGVITRVIGYFINTPVIYTAHGFHFFEGAPLKNWILFYPIEKLLANYTDVIITINKEDYKLAKDKFNSDRIEYIPGVGIDLERFKNVKVSKDKKCNELNLPNESFNLLSVGELNKNKNHEVIIKALAKLNNPKLHYLICGKGPLKEYLKEQARKLGVKENVHLLGFRRDIEEIYNISNLFVFPSLREGLSVALMEAMASGLPVVCSNIRGNVDLIEDEEGGYLIDPNNVHGFSEAIEKAYKNAEKRKKFGQRNLKYIKKHSKKEIKNILYEIYDSV</sequence>
<evidence type="ECO:0000313" key="4">
    <source>
        <dbReference type="Proteomes" id="UP000199476"/>
    </source>
</evidence>
<gene>
    <name evidence="3" type="ORF">SAMN04488692_12711</name>
</gene>
<dbReference type="RefSeq" id="WP_089761791.1">
    <property type="nucleotide sequence ID" value="NZ_FNGO01000027.1"/>
</dbReference>